<dbReference type="SUPFAM" id="SSF47413">
    <property type="entry name" value="lambda repressor-like DNA-binding domains"/>
    <property type="match status" value="1"/>
</dbReference>
<dbReference type="InterPro" id="IPR000843">
    <property type="entry name" value="HTH_LacI"/>
</dbReference>
<evidence type="ECO:0000256" key="3">
    <source>
        <dbReference type="ARBA" id="ARBA00023125"/>
    </source>
</evidence>
<evidence type="ECO:0000256" key="1">
    <source>
        <dbReference type="ARBA" id="ARBA00022491"/>
    </source>
</evidence>
<dbReference type="PROSITE" id="PS00356">
    <property type="entry name" value="HTH_LACI_1"/>
    <property type="match status" value="1"/>
</dbReference>
<comment type="caution">
    <text evidence="6">The sequence shown here is derived from an EMBL/GenBank/DDBJ whole genome shotgun (WGS) entry which is preliminary data.</text>
</comment>
<name>A0AA37UID7_9MICO</name>
<dbReference type="GO" id="GO:0003700">
    <property type="term" value="F:DNA-binding transcription factor activity"/>
    <property type="evidence" value="ECO:0007669"/>
    <property type="project" value="TreeGrafter"/>
</dbReference>
<evidence type="ECO:0000256" key="2">
    <source>
        <dbReference type="ARBA" id="ARBA00023015"/>
    </source>
</evidence>
<proteinExistence type="predicted"/>
<protein>
    <submittedName>
        <fullName evidence="6">LacI family transcriptional regulator</fullName>
    </submittedName>
</protein>
<evidence type="ECO:0000313" key="7">
    <source>
        <dbReference type="Proteomes" id="UP001157160"/>
    </source>
</evidence>
<dbReference type="InterPro" id="IPR028082">
    <property type="entry name" value="Peripla_BP_I"/>
</dbReference>
<feature type="domain" description="HTH lacI-type" evidence="5">
    <location>
        <begin position="7"/>
        <end position="61"/>
    </location>
</feature>
<keyword evidence="1" id="KW-0678">Repressor</keyword>
<gene>
    <name evidence="6" type="ORF">GCM10025874_10000</name>
</gene>
<dbReference type="InterPro" id="IPR010982">
    <property type="entry name" value="Lambda_DNA-bd_dom_sf"/>
</dbReference>
<dbReference type="InterPro" id="IPR046335">
    <property type="entry name" value="LacI/GalR-like_sensor"/>
</dbReference>
<keyword evidence="2" id="KW-0805">Transcription regulation</keyword>
<dbReference type="CDD" id="cd01392">
    <property type="entry name" value="HTH_LacI"/>
    <property type="match status" value="1"/>
</dbReference>
<dbReference type="PRINTS" id="PR00036">
    <property type="entry name" value="HTHLACI"/>
</dbReference>
<dbReference type="AlphaFoldDB" id="A0AA37UID7"/>
<dbReference type="SMART" id="SM00354">
    <property type="entry name" value="HTH_LACI"/>
    <property type="match status" value="1"/>
</dbReference>
<keyword evidence="7" id="KW-1185">Reference proteome</keyword>
<dbReference type="SUPFAM" id="SSF53822">
    <property type="entry name" value="Periplasmic binding protein-like I"/>
    <property type="match status" value="1"/>
</dbReference>
<sequence>MAPPNAPTVYDVAERAGVSIATVSRVLRTPEAVKQSTRERVLAVVQELGYVPSASARGLAGRRTGALGLFIPGHEAIDDPVEAHATGTGVRIIDDRTGSASRHRGFRADYFDELLRGAELEAWRSGHALMIGAGRGDGSIDDLAGRVDGLAIVASTVSDEAVERLAARLPVVLLAGGRNELPVDHLAVDNRAGMRAVAEHALRVRGPGAVLVLAGPIDSPDAEERRQGVRDALAAHGARLDAQHDDGLFTRDRGRERTAEALAGGPLGAVIAANDQLALGALDALLDAGAAVPEQCVVTGFDGIEEARLARPPLTTVAQPMEALGRTAIRTLLARIAEPQRARSDERMPVTVVLRESCPPA</sequence>
<dbReference type="CDD" id="cd06267">
    <property type="entry name" value="PBP1_LacI_sugar_binding-like"/>
    <property type="match status" value="1"/>
</dbReference>
<dbReference type="RefSeq" id="WP_284230580.1">
    <property type="nucleotide sequence ID" value="NZ_BSUL01000001.1"/>
</dbReference>
<dbReference type="PROSITE" id="PS50932">
    <property type="entry name" value="HTH_LACI_2"/>
    <property type="match status" value="1"/>
</dbReference>
<evidence type="ECO:0000313" key="6">
    <source>
        <dbReference type="EMBL" id="GMA27747.1"/>
    </source>
</evidence>
<accession>A0AA37UID7</accession>
<organism evidence="6 7">
    <name type="scientific">Arenivirga flava</name>
    <dbReference type="NCBI Taxonomy" id="1930060"/>
    <lineage>
        <taxon>Bacteria</taxon>
        <taxon>Bacillati</taxon>
        <taxon>Actinomycetota</taxon>
        <taxon>Actinomycetes</taxon>
        <taxon>Micrococcales</taxon>
        <taxon>Microbacteriaceae</taxon>
        <taxon>Arenivirga</taxon>
    </lineage>
</organism>
<dbReference type="GO" id="GO:0000976">
    <property type="term" value="F:transcription cis-regulatory region binding"/>
    <property type="evidence" value="ECO:0007669"/>
    <property type="project" value="TreeGrafter"/>
</dbReference>
<dbReference type="Gene3D" id="3.40.50.2300">
    <property type="match status" value="2"/>
</dbReference>
<dbReference type="Proteomes" id="UP001157160">
    <property type="component" value="Unassembled WGS sequence"/>
</dbReference>
<evidence type="ECO:0000256" key="4">
    <source>
        <dbReference type="ARBA" id="ARBA00023163"/>
    </source>
</evidence>
<dbReference type="EMBL" id="BSUL01000001">
    <property type="protein sequence ID" value="GMA27747.1"/>
    <property type="molecule type" value="Genomic_DNA"/>
</dbReference>
<dbReference type="Gene3D" id="1.10.260.40">
    <property type="entry name" value="lambda repressor-like DNA-binding domains"/>
    <property type="match status" value="1"/>
</dbReference>
<keyword evidence="4" id="KW-0804">Transcription</keyword>
<dbReference type="PANTHER" id="PTHR30146:SF148">
    <property type="entry name" value="HTH-TYPE TRANSCRIPTIONAL REPRESSOR PURR-RELATED"/>
    <property type="match status" value="1"/>
</dbReference>
<dbReference type="PANTHER" id="PTHR30146">
    <property type="entry name" value="LACI-RELATED TRANSCRIPTIONAL REPRESSOR"/>
    <property type="match status" value="1"/>
</dbReference>
<reference evidence="6 7" key="1">
    <citation type="journal article" date="2014" name="Int. J. Syst. Evol. Microbiol.">
        <title>Complete genome sequence of Corynebacterium casei LMG S-19264T (=DSM 44701T), isolated from a smear-ripened cheese.</title>
        <authorList>
            <consortium name="US DOE Joint Genome Institute (JGI-PGF)"/>
            <person name="Walter F."/>
            <person name="Albersmeier A."/>
            <person name="Kalinowski J."/>
            <person name="Ruckert C."/>
        </authorList>
    </citation>
    <scope>NUCLEOTIDE SEQUENCE [LARGE SCALE GENOMIC DNA]</scope>
    <source>
        <strain evidence="6 7">NBRC 112289</strain>
    </source>
</reference>
<dbReference type="Pfam" id="PF13377">
    <property type="entry name" value="Peripla_BP_3"/>
    <property type="match status" value="1"/>
</dbReference>
<evidence type="ECO:0000259" key="5">
    <source>
        <dbReference type="PROSITE" id="PS50932"/>
    </source>
</evidence>
<keyword evidence="3" id="KW-0238">DNA-binding</keyword>
<dbReference type="Pfam" id="PF00356">
    <property type="entry name" value="LacI"/>
    <property type="match status" value="1"/>
</dbReference>